<keyword evidence="2" id="KW-1185">Reference proteome</keyword>
<dbReference type="EMBL" id="JAHUTJ010016819">
    <property type="protein sequence ID" value="MED6270203.1"/>
    <property type="molecule type" value="Genomic_DNA"/>
</dbReference>
<protein>
    <recommendedName>
        <fullName evidence="3">Transposase</fullName>
    </recommendedName>
</protein>
<accession>A0ABU7D4W6</accession>
<organism evidence="1 2">
    <name type="scientific">Characodon lateralis</name>
    <dbReference type="NCBI Taxonomy" id="208331"/>
    <lineage>
        <taxon>Eukaryota</taxon>
        <taxon>Metazoa</taxon>
        <taxon>Chordata</taxon>
        <taxon>Craniata</taxon>
        <taxon>Vertebrata</taxon>
        <taxon>Euteleostomi</taxon>
        <taxon>Actinopterygii</taxon>
        <taxon>Neopterygii</taxon>
        <taxon>Teleostei</taxon>
        <taxon>Neoteleostei</taxon>
        <taxon>Acanthomorphata</taxon>
        <taxon>Ovalentaria</taxon>
        <taxon>Atherinomorphae</taxon>
        <taxon>Cyprinodontiformes</taxon>
        <taxon>Goodeidae</taxon>
        <taxon>Characodon</taxon>
    </lineage>
</organism>
<proteinExistence type="predicted"/>
<name>A0ABU7D4W6_9TELE</name>
<reference evidence="1 2" key="1">
    <citation type="submission" date="2021-06" db="EMBL/GenBank/DDBJ databases">
        <authorList>
            <person name="Palmer J.M."/>
        </authorList>
    </citation>
    <scope>NUCLEOTIDE SEQUENCE [LARGE SCALE GENOMIC DNA]</scope>
    <source>
        <strain evidence="1 2">CL_MEX2019</strain>
        <tissue evidence="1">Muscle</tissue>
    </source>
</reference>
<evidence type="ECO:0000313" key="1">
    <source>
        <dbReference type="EMBL" id="MED6270203.1"/>
    </source>
</evidence>
<evidence type="ECO:0000313" key="2">
    <source>
        <dbReference type="Proteomes" id="UP001352852"/>
    </source>
</evidence>
<gene>
    <name evidence="1" type="ORF">CHARACLAT_007635</name>
</gene>
<comment type="caution">
    <text evidence="1">The sequence shown here is derived from an EMBL/GenBank/DDBJ whole genome shotgun (WGS) entry which is preliminary data.</text>
</comment>
<dbReference type="PANTHER" id="PTHR24401:SF29">
    <property type="entry name" value="SI:CH211-243P7.3-RELATED"/>
    <property type="match status" value="1"/>
</dbReference>
<dbReference type="PANTHER" id="PTHR24401">
    <property type="entry name" value="SI:CH211-243P7.3-RELATED"/>
    <property type="match status" value="1"/>
</dbReference>
<feature type="non-terminal residue" evidence="1">
    <location>
        <position position="244"/>
    </location>
</feature>
<evidence type="ECO:0008006" key="3">
    <source>
        <dbReference type="Google" id="ProtNLM"/>
    </source>
</evidence>
<dbReference type="Proteomes" id="UP001352852">
    <property type="component" value="Unassembled WGS sequence"/>
</dbReference>
<sequence length="244" mass="27488">MGQVLISVLTAGEGPGLDLMAGGLVDRYKAAGVDPPVALYDCGCCKEVGETTLKARFSEWPNLIVRIDIWHFMRRLAVGCTTDAHRLYPTFMARMSACIFEWDAADVNKLREAKRAQLKGHGWTALTEKQLDRQITKEELELHCRRRMRGEKQTSQLLDQLISELISDKGKDSLGVPLLDPIRMQHIWFVQKRHVKCIQDPPNVALYTQTGTIIKGGVQLQTLCCARGSTSLESFHCHLNRFIP</sequence>